<dbReference type="Proteomes" id="UP000717328">
    <property type="component" value="Unassembled WGS sequence"/>
</dbReference>
<accession>A0A9P7FQV4</accession>
<reference evidence="1" key="1">
    <citation type="submission" date="2021-02" db="EMBL/GenBank/DDBJ databases">
        <authorList>
            <person name="Nieuwenhuis M."/>
            <person name="Van De Peppel L.J.J."/>
        </authorList>
    </citation>
    <scope>NUCLEOTIDE SEQUENCE</scope>
    <source>
        <strain evidence="1">D49</strain>
    </source>
</reference>
<name>A0A9P7FQV4_9AGAR</name>
<comment type="caution">
    <text evidence="1">The sequence shown here is derived from an EMBL/GenBank/DDBJ whole genome shotgun (WGS) entry which is preliminary data.</text>
</comment>
<dbReference type="AlphaFoldDB" id="A0A9P7FQV4"/>
<evidence type="ECO:0000313" key="2">
    <source>
        <dbReference type="Proteomes" id="UP000717328"/>
    </source>
</evidence>
<gene>
    <name evidence="1" type="ORF">H0H81_011824</name>
</gene>
<keyword evidence="2" id="KW-1185">Reference proteome</keyword>
<protein>
    <recommendedName>
        <fullName evidence="3">HNH nuclease domain-containing protein</fullName>
    </recommendedName>
</protein>
<reference evidence="1" key="2">
    <citation type="submission" date="2021-10" db="EMBL/GenBank/DDBJ databases">
        <title>Phylogenomics reveals ancestral predisposition of the termite-cultivated fungus Termitomyces towards a domesticated lifestyle.</title>
        <authorList>
            <person name="Auxier B."/>
            <person name="Grum-Grzhimaylo A."/>
            <person name="Cardenas M.E."/>
            <person name="Lodge J.D."/>
            <person name="Laessoe T."/>
            <person name="Pedersen O."/>
            <person name="Smith M.E."/>
            <person name="Kuyper T.W."/>
            <person name="Franco-Molano E.A."/>
            <person name="Baroni T.J."/>
            <person name="Aanen D.K."/>
        </authorList>
    </citation>
    <scope>NUCLEOTIDE SEQUENCE</scope>
    <source>
        <strain evidence="1">D49</strain>
    </source>
</reference>
<sequence length="350" mass="39148">MTSLPPTVPARLQRVAHAVRAYNKCLRIEKSLQQAIDNGEKVGNGMIYVRILGYLIHHVVTDEGMKAVVYEITSCVTDRDLLEVGKMYFNHYIRGFRASKGRIPTPSNHASRPSFDKITDMIKKTLEEAPPSHATAKKHALIRDGYRCVVTGKYDRSSVDQIKELEDMLRANPSLKTEETQCAHIFAESTNSSITPGSALDYAATMWGVVVAFGYKNLPHELNGPKIHRLENVMTAVPGFHNLFDELGIWFTPTDEENKYRLEGANDVHLRDYPEFVTFQTPDPVKFPVPSPIYLAIHATCAKVAHLSGAAACIDKFYRDMEDSTTLDPDGGSADILEHALFELHGQSFR</sequence>
<evidence type="ECO:0008006" key="3">
    <source>
        <dbReference type="Google" id="ProtNLM"/>
    </source>
</evidence>
<organism evidence="1 2">
    <name type="scientific">Sphagnurus paluster</name>
    <dbReference type="NCBI Taxonomy" id="117069"/>
    <lineage>
        <taxon>Eukaryota</taxon>
        <taxon>Fungi</taxon>
        <taxon>Dikarya</taxon>
        <taxon>Basidiomycota</taxon>
        <taxon>Agaricomycotina</taxon>
        <taxon>Agaricomycetes</taxon>
        <taxon>Agaricomycetidae</taxon>
        <taxon>Agaricales</taxon>
        <taxon>Tricholomatineae</taxon>
        <taxon>Lyophyllaceae</taxon>
        <taxon>Sphagnurus</taxon>
    </lineage>
</organism>
<proteinExistence type="predicted"/>
<dbReference type="OrthoDB" id="2104739at2759"/>
<evidence type="ECO:0000313" key="1">
    <source>
        <dbReference type="EMBL" id="KAG5635286.1"/>
    </source>
</evidence>
<dbReference type="EMBL" id="JABCKI010006131">
    <property type="protein sequence ID" value="KAG5635286.1"/>
    <property type="molecule type" value="Genomic_DNA"/>
</dbReference>